<comment type="subcellular location">
    <subcellularLocation>
        <location evidence="1">Membrane</location>
        <topology evidence="1">Multi-pass membrane protein</topology>
    </subcellularLocation>
</comment>
<reference evidence="9 10" key="1">
    <citation type="submission" date="2023-01" db="EMBL/GenBank/DDBJ databases">
        <title>Analysis of 21 Apiospora genomes using comparative genomics revels a genus with tremendous synthesis potential of carbohydrate active enzymes and secondary metabolites.</title>
        <authorList>
            <person name="Sorensen T."/>
        </authorList>
    </citation>
    <scope>NUCLEOTIDE SEQUENCE [LARGE SCALE GENOMIC DNA]</scope>
    <source>
        <strain evidence="9 10">CBS 20057</strain>
    </source>
</reference>
<keyword evidence="4 7" id="KW-0472">Membrane</keyword>
<proteinExistence type="inferred from homology"/>
<accession>A0ABR1SQL5</accession>
<evidence type="ECO:0000256" key="1">
    <source>
        <dbReference type="ARBA" id="ARBA00004141"/>
    </source>
</evidence>
<evidence type="ECO:0000256" key="7">
    <source>
        <dbReference type="SAM" id="Phobius"/>
    </source>
</evidence>
<evidence type="ECO:0000313" key="9">
    <source>
        <dbReference type="EMBL" id="KAK8035793.1"/>
    </source>
</evidence>
<evidence type="ECO:0000259" key="8">
    <source>
        <dbReference type="Pfam" id="PF20684"/>
    </source>
</evidence>
<keyword evidence="3 7" id="KW-1133">Transmembrane helix</keyword>
<dbReference type="Pfam" id="PF20684">
    <property type="entry name" value="Fung_rhodopsin"/>
    <property type="match status" value="1"/>
</dbReference>
<keyword evidence="2 7" id="KW-0812">Transmembrane</keyword>
<feature type="transmembrane region" description="Helical" evidence="7">
    <location>
        <begin position="105"/>
        <end position="126"/>
    </location>
</feature>
<evidence type="ECO:0000256" key="4">
    <source>
        <dbReference type="ARBA" id="ARBA00023136"/>
    </source>
</evidence>
<organism evidence="9 10">
    <name type="scientific">Apiospora marii</name>
    <dbReference type="NCBI Taxonomy" id="335849"/>
    <lineage>
        <taxon>Eukaryota</taxon>
        <taxon>Fungi</taxon>
        <taxon>Dikarya</taxon>
        <taxon>Ascomycota</taxon>
        <taxon>Pezizomycotina</taxon>
        <taxon>Sordariomycetes</taxon>
        <taxon>Xylariomycetidae</taxon>
        <taxon>Amphisphaeriales</taxon>
        <taxon>Apiosporaceae</taxon>
        <taxon>Apiospora</taxon>
    </lineage>
</organism>
<evidence type="ECO:0000256" key="2">
    <source>
        <dbReference type="ARBA" id="ARBA00022692"/>
    </source>
</evidence>
<dbReference type="PANTHER" id="PTHR33048">
    <property type="entry name" value="PTH11-LIKE INTEGRAL MEMBRANE PROTEIN (AFU_ORTHOLOGUE AFUA_5G11245)"/>
    <property type="match status" value="1"/>
</dbReference>
<protein>
    <recommendedName>
        <fullName evidence="8">Rhodopsin domain-containing protein</fullName>
    </recommendedName>
</protein>
<evidence type="ECO:0000256" key="5">
    <source>
        <dbReference type="ARBA" id="ARBA00038359"/>
    </source>
</evidence>
<feature type="transmembrane region" description="Helical" evidence="7">
    <location>
        <begin position="29"/>
        <end position="52"/>
    </location>
</feature>
<feature type="compositionally biased region" description="Basic and acidic residues" evidence="6">
    <location>
        <begin position="263"/>
        <end position="274"/>
    </location>
</feature>
<dbReference type="InterPro" id="IPR052337">
    <property type="entry name" value="SAT4-like"/>
</dbReference>
<feature type="transmembrane region" description="Helical" evidence="7">
    <location>
        <begin position="158"/>
        <end position="177"/>
    </location>
</feature>
<dbReference type="EMBL" id="JAQQWI010000005">
    <property type="protein sequence ID" value="KAK8035793.1"/>
    <property type="molecule type" value="Genomic_DNA"/>
</dbReference>
<comment type="similarity">
    <text evidence="5">Belongs to the SAT4 family.</text>
</comment>
<evidence type="ECO:0000313" key="10">
    <source>
        <dbReference type="Proteomes" id="UP001396898"/>
    </source>
</evidence>
<feature type="non-terminal residue" evidence="9">
    <location>
        <position position="1"/>
    </location>
</feature>
<feature type="region of interest" description="Disordered" evidence="6">
    <location>
        <begin position="263"/>
        <end position="321"/>
    </location>
</feature>
<feature type="transmembrane region" description="Helical" evidence="7">
    <location>
        <begin position="189"/>
        <end position="210"/>
    </location>
</feature>
<feature type="domain" description="Rhodopsin" evidence="8">
    <location>
        <begin position="10"/>
        <end position="253"/>
    </location>
</feature>
<evidence type="ECO:0000256" key="3">
    <source>
        <dbReference type="ARBA" id="ARBA00022989"/>
    </source>
</evidence>
<feature type="transmembrane region" description="Helical" evidence="7">
    <location>
        <begin position="230"/>
        <end position="252"/>
    </location>
</feature>
<dbReference type="InterPro" id="IPR049326">
    <property type="entry name" value="Rhodopsin_dom_fungi"/>
</dbReference>
<evidence type="ECO:0000256" key="6">
    <source>
        <dbReference type="SAM" id="MobiDB-lite"/>
    </source>
</evidence>
<dbReference type="Proteomes" id="UP001396898">
    <property type="component" value="Unassembled WGS sequence"/>
</dbReference>
<keyword evidence="10" id="KW-1185">Reference proteome</keyword>
<name>A0ABR1SQL5_9PEZI</name>
<sequence>SSFYFVVVGLRIYCRTAFGRNNMGLDDGITIFCVVISLVSCILMTVASLNGVGQHTWSLSGPQQVQALKWNIILDSVVIWTFTMPKFAIICILKRILNYGIWTTVAFWGLCLTCQAGILVTSVWWYKQCSPVAHGWDQSIPGTCADAKVLIDLGYFTSGYSCFLDLLFAFYPVPFILRLNMPLKSRVAMSVAMGLTSLAFAVSLYKLIIFGDVFALAAVDPAFPIPYLDLLAFTETCILIICASLPTLGPVYRHVRDKWQGPKGEMNESEEHSYNSEPAVALQDEAPDRRRYSSKGISKNEERAEQSTDELPLVILTTSSK</sequence>
<comment type="caution">
    <text evidence="9">The sequence shown here is derived from an EMBL/GenBank/DDBJ whole genome shotgun (WGS) entry which is preliminary data.</text>
</comment>
<dbReference type="PANTHER" id="PTHR33048:SF155">
    <property type="entry name" value="INTEGRAL MEMBRANE PROTEIN"/>
    <property type="match status" value="1"/>
</dbReference>
<gene>
    <name evidence="9" type="ORF">PG991_001866</name>
</gene>